<dbReference type="RefSeq" id="WP_052661848.1">
    <property type="nucleotide sequence ID" value="NZ_CP011070.1"/>
</dbReference>
<proteinExistence type="predicted"/>
<accession>A0A0D5BZY5</accession>
<evidence type="ECO:0000313" key="2">
    <source>
        <dbReference type="Proteomes" id="UP000032408"/>
    </source>
</evidence>
<dbReference type="HOGENOM" id="CLU_1217527_0_0_2"/>
<dbReference type="KEGG" id="nin:NADRNF5_0037"/>
<protein>
    <submittedName>
        <fullName evidence="1">Uncharacterized protein</fullName>
    </submittedName>
</protein>
<keyword evidence="2" id="KW-1185">Reference proteome</keyword>
<dbReference type="Proteomes" id="UP000032408">
    <property type="component" value="Chromosome"/>
</dbReference>
<organism evidence="1 2">
    <name type="scientific">Nitrosopumilus adriaticus</name>
    <dbReference type="NCBI Taxonomy" id="1580092"/>
    <lineage>
        <taxon>Archaea</taxon>
        <taxon>Nitrososphaerota</taxon>
        <taxon>Nitrososphaeria</taxon>
        <taxon>Nitrosopumilales</taxon>
        <taxon>Nitrosopumilaceae</taxon>
        <taxon>Nitrosopumilus</taxon>
    </lineage>
</organism>
<dbReference type="OrthoDB" id="3191at2157"/>
<dbReference type="EMBL" id="CP011070">
    <property type="protein sequence ID" value="AJW69737.1"/>
    <property type="molecule type" value="Genomic_DNA"/>
</dbReference>
<gene>
    <name evidence="1" type="ORF">NADRNF5_0037</name>
</gene>
<evidence type="ECO:0000313" key="1">
    <source>
        <dbReference type="EMBL" id="AJW69737.1"/>
    </source>
</evidence>
<dbReference type="AlphaFoldDB" id="A0A0D5BZY5"/>
<name>A0A0D5BZY5_9ARCH</name>
<dbReference type="GeneID" id="24819294"/>
<reference evidence="1 2" key="2">
    <citation type="journal article" date="2016" name="ISME J.">
        <title>Physiological and genomic characterization of two novel marine thaumarchaeal strains indicates niche differentiation.</title>
        <authorList>
            <person name="Bayer B."/>
            <person name="Vojvoda J."/>
            <person name="Offre P."/>
            <person name="Alves R.J."/>
            <person name="Elisabeth N.H."/>
            <person name="Garcia J.A."/>
            <person name="Volland J.M."/>
            <person name="Srivastava A."/>
            <person name="Schleper C."/>
            <person name="Herndl G.J."/>
        </authorList>
    </citation>
    <scope>NUCLEOTIDE SEQUENCE [LARGE SCALE GENOMIC DNA]</scope>
    <source>
        <strain evidence="1 2">NF5</strain>
    </source>
</reference>
<reference evidence="2" key="1">
    <citation type="submission" date="2015-03" db="EMBL/GenBank/DDBJ databases">
        <title>Characterization of two novel Thaumarchaeota isolated from the Northern Adriatic Sea.</title>
        <authorList>
            <person name="Bayer B."/>
            <person name="Vojvoda J."/>
            <person name="Offre P."/>
            <person name="Srivastava A."/>
            <person name="Elisabeth N."/>
            <person name="Garcia J.A.L."/>
            <person name="Schleper C."/>
            <person name="Herndl G.J."/>
        </authorList>
    </citation>
    <scope>NUCLEOTIDE SEQUENCE [LARGE SCALE GENOMIC DNA]</scope>
    <source>
        <strain evidence="2">NF5</strain>
    </source>
</reference>
<sequence length="227" mass="25987">MKSQKRSKVILILLMLFSSTLSVNYSFAESEENQEEKSKLENSENIRKDRLWTILTEKVVNGKLEVQQYALPSNISEEDMHRELSLDGQTTGWAYVNYKAYHSGIILFDGKASKVGENLWKISSNDILNFRESQFNFESNGESNKVIQESAFDEELNFRIIFTGKLAETNQDVLSLYFTILGLKNTTTVQNLNFLPIGIMSDFSEKVVHSNQGFGNSVFANNHHYFL</sequence>
<dbReference type="STRING" id="1580092.NADRNF5_0037"/>